<evidence type="ECO:0000313" key="2">
    <source>
        <dbReference type="Proteomes" id="UP001589828"/>
    </source>
</evidence>
<sequence length="92" mass="10412">MMFVTSIIAADFFSRGGAKICFTSKDFMVGKFALGMGADTGLWLMPVQYERTARAAGNAIIDFEYRIFDFGISEIEFLRINELPELEKEQIL</sequence>
<name>A0ABV6L9U4_9SPHI</name>
<accession>A0ABV6L9U4</accession>
<proteinExistence type="predicted"/>
<evidence type="ECO:0000313" key="1">
    <source>
        <dbReference type="EMBL" id="MFC0516236.1"/>
    </source>
</evidence>
<reference evidence="1 2" key="1">
    <citation type="submission" date="2024-09" db="EMBL/GenBank/DDBJ databases">
        <authorList>
            <person name="Sun Q."/>
            <person name="Mori K."/>
        </authorList>
    </citation>
    <scope>NUCLEOTIDE SEQUENCE [LARGE SCALE GENOMIC DNA]</scope>
    <source>
        <strain evidence="1 2">NCAIM B.02415</strain>
    </source>
</reference>
<organism evidence="1 2">
    <name type="scientific">Mucilaginibacter angelicae</name>
    <dbReference type="NCBI Taxonomy" id="869718"/>
    <lineage>
        <taxon>Bacteria</taxon>
        <taxon>Pseudomonadati</taxon>
        <taxon>Bacteroidota</taxon>
        <taxon>Sphingobacteriia</taxon>
        <taxon>Sphingobacteriales</taxon>
        <taxon>Sphingobacteriaceae</taxon>
        <taxon>Mucilaginibacter</taxon>
    </lineage>
</organism>
<gene>
    <name evidence="1" type="ORF">ACFFGT_18585</name>
</gene>
<dbReference type="RefSeq" id="WP_377024032.1">
    <property type="nucleotide sequence ID" value="NZ_JBHLTS010000024.1"/>
</dbReference>
<comment type="caution">
    <text evidence="1">The sequence shown here is derived from an EMBL/GenBank/DDBJ whole genome shotgun (WGS) entry which is preliminary data.</text>
</comment>
<protein>
    <submittedName>
        <fullName evidence="1">Uncharacterized protein</fullName>
    </submittedName>
</protein>
<dbReference type="EMBL" id="JBHLTS010000024">
    <property type="protein sequence ID" value="MFC0516236.1"/>
    <property type="molecule type" value="Genomic_DNA"/>
</dbReference>
<keyword evidence="2" id="KW-1185">Reference proteome</keyword>
<dbReference type="Proteomes" id="UP001589828">
    <property type="component" value="Unassembled WGS sequence"/>
</dbReference>